<evidence type="ECO:0000256" key="2">
    <source>
        <dbReference type="ARBA" id="ARBA00022840"/>
    </source>
</evidence>
<feature type="domain" description="Type III secretion system flagellar brake protein YcgR PilZN" evidence="3">
    <location>
        <begin position="9"/>
        <end position="91"/>
    </location>
</feature>
<keyword evidence="6" id="KW-1185">Reference proteome</keyword>
<evidence type="ECO:0000256" key="1">
    <source>
        <dbReference type="ARBA" id="ARBA00022741"/>
    </source>
</evidence>
<proteinExistence type="predicted"/>
<evidence type="ECO:0000259" key="4">
    <source>
        <dbReference type="Pfam" id="PF13614"/>
    </source>
</evidence>
<dbReference type="Pfam" id="PF13614">
    <property type="entry name" value="AAA_31"/>
    <property type="match status" value="1"/>
</dbReference>
<dbReference type="Gene3D" id="3.40.50.300">
    <property type="entry name" value="P-loop containing nucleotide triphosphate hydrolases"/>
    <property type="match status" value="1"/>
</dbReference>
<organism evidence="5 6">
    <name type="scientific">Anaeroselena agilis</name>
    <dbReference type="NCBI Taxonomy" id="3063788"/>
    <lineage>
        <taxon>Bacteria</taxon>
        <taxon>Bacillati</taxon>
        <taxon>Bacillota</taxon>
        <taxon>Negativicutes</taxon>
        <taxon>Acetonemataceae</taxon>
        <taxon>Anaeroselena</taxon>
    </lineage>
</organism>
<dbReference type="RefSeq" id="WP_413779926.1">
    <property type="nucleotide sequence ID" value="NZ_JAUOZS010000001.1"/>
</dbReference>
<dbReference type="Pfam" id="PF12945">
    <property type="entry name" value="PilZNR"/>
    <property type="match status" value="1"/>
</dbReference>
<sequence length="372" mass="40042">MSDAISLIIGQPLQIKTLTPQATKPYTSRIVAETPHTVTVSIPYDQGRIMLLPVGSRLEITIKQGLRDYVFNSEIISRDLGETKTYTLMRPQAISRTTSRTLKEGMSRVIAVTSGKGGVGKTTFTINLAIALAAQNKRVFIIDADLGTANVDVLLRLSAKYNITHLLAGDKSLLDIAVPAPGNIAVIPGGSGFQALTQMTEAQFGRLIASFNQLDGLADLILLDTGAGISRDVSNFLLAADETIIVTTPEPHAITDAYAIIKVTHSLACQTKQMLVVNRAENRQEAEIAANRLLGTVNRYLGKEIEYIGYIEDDPLVSKSLKQQQPFLLSAPQSVPSRNVSSIAARLLNKPAPASSGMSGFLGKMLSLMKGR</sequence>
<dbReference type="PANTHER" id="PTHR43384:SF4">
    <property type="entry name" value="CELLULOSE BIOSYNTHESIS PROTEIN BCSQ-RELATED"/>
    <property type="match status" value="1"/>
</dbReference>
<dbReference type="CDD" id="cd02038">
    <property type="entry name" value="FlhG-like"/>
    <property type="match status" value="1"/>
</dbReference>
<name>A0ABU3NZZ3_9FIRM</name>
<dbReference type="InterPro" id="IPR050625">
    <property type="entry name" value="ParA/MinD_ATPase"/>
</dbReference>
<accession>A0ABU3NZZ3</accession>
<reference evidence="5 6" key="1">
    <citation type="submission" date="2023-07" db="EMBL/GenBank/DDBJ databases">
        <title>The novel representative of Negativicutes class, Anaeroselena agilis gen. nov. sp. nov.</title>
        <authorList>
            <person name="Prokofeva M.I."/>
            <person name="Elcheninov A.G."/>
            <person name="Klyukina A."/>
            <person name="Kublanov I.V."/>
            <person name="Frolov E.N."/>
            <person name="Podosokorskaya O.A."/>
        </authorList>
    </citation>
    <scope>NUCLEOTIDE SEQUENCE [LARGE SCALE GENOMIC DNA]</scope>
    <source>
        <strain evidence="5 6">4137-cl</strain>
    </source>
</reference>
<dbReference type="PANTHER" id="PTHR43384">
    <property type="entry name" value="SEPTUM SITE-DETERMINING PROTEIN MIND HOMOLOG, CHLOROPLASTIC-RELATED"/>
    <property type="match status" value="1"/>
</dbReference>
<dbReference type="EMBL" id="JAUOZS010000001">
    <property type="protein sequence ID" value="MDT8901416.1"/>
    <property type="molecule type" value="Genomic_DNA"/>
</dbReference>
<keyword evidence="1" id="KW-0547">Nucleotide-binding</keyword>
<dbReference type="InterPro" id="IPR033875">
    <property type="entry name" value="FlhG"/>
</dbReference>
<dbReference type="InterPro" id="IPR027417">
    <property type="entry name" value="P-loop_NTPase"/>
</dbReference>
<comment type="caution">
    <text evidence="5">The sequence shown here is derived from an EMBL/GenBank/DDBJ whole genome shotgun (WGS) entry which is preliminary data.</text>
</comment>
<gene>
    <name evidence="5" type="ORF">Q4T40_09210</name>
</gene>
<dbReference type="InterPro" id="IPR025669">
    <property type="entry name" value="AAA_dom"/>
</dbReference>
<dbReference type="InterPro" id="IPR009926">
    <property type="entry name" value="T3SS_YcgR_PilZN"/>
</dbReference>
<evidence type="ECO:0000259" key="3">
    <source>
        <dbReference type="Pfam" id="PF12945"/>
    </source>
</evidence>
<feature type="domain" description="AAA" evidence="4">
    <location>
        <begin position="108"/>
        <end position="275"/>
    </location>
</feature>
<keyword evidence="2" id="KW-0067">ATP-binding</keyword>
<evidence type="ECO:0000313" key="6">
    <source>
        <dbReference type="Proteomes" id="UP001254848"/>
    </source>
</evidence>
<evidence type="ECO:0000313" key="5">
    <source>
        <dbReference type="EMBL" id="MDT8901416.1"/>
    </source>
</evidence>
<dbReference type="SUPFAM" id="SSF52540">
    <property type="entry name" value="P-loop containing nucleoside triphosphate hydrolases"/>
    <property type="match status" value="1"/>
</dbReference>
<dbReference type="Proteomes" id="UP001254848">
    <property type="component" value="Unassembled WGS sequence"/>
</dbReference>
<protein>
    <submittedName>
        <fullName evidence="5">AAA family ATPase</fullName>
    </submittedName>
</protein>